<sequence>MDIKKPVMAIIQVSCKVFFYKYSQPSSQTIKGSKRDLRAIDIPEKREVADVLTKVTEYWNQHANGGDNEELQKLDEEFVKLHKNMLFEVIMATIVSQCKAIARSNLLILD</sequence>
<evidence type="ECO:0000256" key="1">
    <source>
        <dbReference type="ARBA" id="ARBA00004906"/>
    </source>
</evidence>
<name>A0A4S8J3G1_MUSBA</name>
<comment type="pathway">
    <text evidence="1">Protein modification; protein ubiquitination.</text>
</comment>
<protein>
    <recommendedName>
        <fullName evidence="4">SKP1 component POZ domain-containing protein</fullName>
    </recommendedName>
</protein>
<evidence type="ECO:0000313" key="3">
    <source>
        <dbReference type="Proteomes" id="UP000317650"/>
    </source>
</evidence>
<dbReference type="Proteomes" id="UP000317650">
    <property type="component" value="Chromosome 11"/>
</dbReference>
<reference evidence="2 3" key="1">
    <citation type="journal article" date="2019" name="Nat. Plants">
        <title>Genome sequencing of Musa balbisiana reveals subgenome evolution and function divergence in polyploid bananas.</title>
        <authorList>
            <person name="Yao X."/>
        </authorList>
    </citation>
    <scope>NUCLEOTIDE SEQUENCE [LARGE SCALE GENOMIC DNA]</scope>
    <source>
        <strain evidence="3">cv. DH-PKW</strain>
        <tissue evidence="2">Leaves</tissue>
    </source>
</reference>
<dbReference type="AlphaFoldDB" id="A0A4S8J3G1"/>
<keyword evidence="3" id="KW-1185">Reference proteome</keyword>
<proteinExistence type="predicted"/>
<dbReference type="Gene3D" id="3.30.710.10">
    <property type="entry name" value="Potassium Channel Kv1.1, Chain A"/>
    <property type="match status" value="1"/>
</dbReference>
<comment type="caution">
    <text evidence="2">The sequence shown here is derived from an EMBL/GenBank/DDBJ whole genome shotgun (WGS) entry which is preliminary data.</text>
</comment>
<evidence type="ECO:0008006" key="4">
    <source>
        <dbReference type="Google" id="ProtNLM"/>
    </source>
</evidence>
<dbReference type="InterPro" id="IPR011333">
    <property type="entry name" value="SKP1/BTB/POZ_sf"/>
</dbReference>
<gene>
    <name evidence="2" type="ORF">C4D60_Mb11t05580</name>
</gene>
<dbReference type="EMBL" id="PYDT01000007">
    <property type="protein sequence ID" value="THU55344.1"/>
    <property type="molecule type" value="Genomic_DNA"/>
</dbReference>
<evidence type="ECO:0000313" key="2">
    <source>
        <dbReference type="EMBL" id="THU55344.1"/>
    </source>
</evidence>
<accession>A0A4S8J3G1</accession>
<organism evidence="2 3">
    <name type="scientific">Musa balbisiana</name>
    <name type="common">Banana</name>
    <dbReference type="NCBI Taxonomy" id="52838"/>
    <lineage>
        <taxon>Eukaryota</taxon>
        <taxon>Viridiplantae</taxon>
        <taxon>Streptophyta</taxon>
        <taxon>Embryophyta</taxon>
        <taxon>Tracheophyta</taxon>
        <taxon>Spermatophyta</taxon>
        <taxon>Magnoliopsida</taxon>
        <taxon>Liliopsida</taxon>
        <taxon>Zingiberales</taxon>
        <taxon>Musaceae</taxon>
        <taxon>Musa</taxon>
    </lineage>
</organism>